<comment type="caution">
    <text evidence="1">The sequence shown here is derived from an EMBL/GenBank/DDBJ whole genome shotgun (WGS) entry which is preliminary data.</text>
</comment>
<organism evidence="1 2">
    <name type="scientific">Planobispora rosea</name>
    <dbReference type="NCBI Taxonomy" id="35762"/>
    <lineage>
        <taxon>Bacteria</taxon>
        <taxon>Bacillati</taxon>
        <taxon>Actinomycetota</taxon>
        <taxon>Actinomycetes</taxon>
        <taxon>Streptosporangiales</taxon>
        <taxon>Streptosporangiaceae</taxon>
        <taxon>Planobispora</taxon>
    </lineage>
</organism>
<dbReference type="EMBL" id="BOOI01000046">
    <property type="protein sequence ID" value="GIH86394.1"/>
    <property type="molecule type" value="Genomic_DNA"/>
</dbReference>
<name>A0A8J3S7J4_PLARO</name>
<reference evidence="1" key="1">
    <citation type="submission" date="2021-01" db="EMBL/GenBank/DDBJ databases">
        <title>Whole genome shotgun sequence of Planobispora rosea NBRC 15558.</title>
        <authorList>
            <person name="Komaki H."/>
            <person name="Tamura T."/>
        </authorList>
    </citation>
    <scope>NUCLEOTIDE SEQUENCE</scope>
    <source>
        <strain evidence="1">NBRC 15558</strain>
    </source>
</reference>
<dbReference type="Proteomes" id="UP000655044">
    <property type="component" value="Unassembled WGS sequence"/>
</dbReference>
<accession>A0A8J3S7J4</accession>
<dbReference type="RefSeq" id="WP_189242973.1">
    <property type="nucleotide sequence ID" value="NZ_BMQP01000026.1"/>
</dbReference>
<gene>
    <name evidence="1" type="ORF">Pro02_48020</name>
</gene>
<sequence length="179" mass="19431">MTITATRPAYPALTELASGSPLGHLALTIDLGRPTYHGHTKVTVRPGVVDSEAIELFGYAHCHRLAWAMHQRTGWPFGVVEQDDLPGRWVHVGLLTPTGTFLDIHGLRPVAQVVADIRSEHGLDVRVRAVDTPAELFSIIASSGERTAEEWLAELCPLSAEVIAVFADVLITRAKEAGR</sequence>
<protein>
    <submittedName>
        <fullName evidence="1">Uncharacterized protein</fullName>
    </submittedName>
</protein>
<proteinExistence type="predicted"/>
<evidence type="ECO:0000313" key="2">
    <source>
        <dbReference type="Proteomes" id="UP000655044"/>
    </source>
</evidence>
<dbReference type="AlphaFoldDB" id="A0A8J3S7J4"/>
<evidence type="ECO:0000313" key="1">
    <source>
        <dbReference type="EMBL" id="GIH86394.1"/>
    </source>
</evidence>
<keyword evidence="2" id="KW-1185">Reference proteome</keyword>